<dbReference type="PANTHER" id="PTHR43794:SF11">
    <property type="entry name" value="AMIDOHYDROLASE-RELATED DOMAIN-CONTAINING PROTEIN"/>
    <property type="match status" value="1"/>
</dbReference>
<accession>A0A9E2SBS4</accession>
<evidence type="ECO:0000313" key="3">
    <source>
        <dbReference type="EMBL" id="MBV4360158.1"/>
    </source>
</evidence>
<evidence type="ECO:0000259" key="2">
    <source>
        <dbReference type="Pfam" id="PF01979"/>
    </source>
</evidence>
<dbReference type="GO" id="GO:0016787">
    <property type="term" value="F:hydrolase activity"/>
    <property type="evidence" value="ECO:0007669"/>
    <property type="project" value="UniProtKB-KW"/>
</dbReference>
<dbReference type="InterPro" id="IPR006680">
    <property type="entry name" value="Amidohydro-rel"/>
</dbReference>
<evidence type="ECO:0000256" key="1">
    <source>
        <dbReference type="ARBA" id="ARBA00022801"/>
    </source>
</evidence>
<dbReference type="EMBL" id="JAHSPG010000017">
    <property type="protein sequence ID" value="MBV4360158.1"/>
    <property type="molecule type" value="Genomic_DNA"/>
</dbReference>
<comment type="caution">
    <text evidence="3">The sequence shown here is derived from an EMBL/GenBank/DDBJ whole genome shotgun (WGS) entry which is preliminary data.</text>
</comment>
<name>A0A9E2SBS4_9BACT</name>
<dbReference type="PANTHER" id="PTHR43794">
    <property type="entry name" value="AMINOHYDROLASE SSNA-RELATED"/>
    <property type="match status" value="1"/>
</dbReference>
<sequence length="396" mass="44727">MLLHNVHIANQNEVSDIHLSGEKIVSLVNADNEVIEEDAITFTNAVAIPGLINSHDHLDFNLFPQLGDVVYDNYQEWAEHIHSVYKKEIDEVLQIPQALRAEWGLYKNLLCGVTTVVDHGVEHSFDQPVIEVFQHCQSLHSVAFEKNWRMKLNNISNLQKPVVIHTGEGIDASAYDEIKTLLSNNYIKRKIVAVHGIAMTSMQATKFKALVWCPASNYFMFGQTANISQLKKLTPVLFGSDSTLTASWDIWQQIRIARKDGSLTDKELFESLTSAPAEVWKMKELGKIAKNQQADIVVADKGNHEGWDAVLSITPEMILLVIKRGEIQLFDESLLQQIEEQHISLKDFKQVSVNGAIKYVRGNIHQLITSIRSYHPQAIIPVEIVQIKSPSYVHTH</sequence>
<reference evidence="3" key="1">
    <citation type="submission" date="2021-06" db="EMBL/GenBank/DDBJ databases">
        <authorList>
            <person name="Huq M.A."/>
        </authorList>
    </citation>
    <scope>NUCLEOTIDE SEQUENCE</scope>
    <source>
        <strain evidence="3">MAH-26</strain>
    </source>
</reference>
<protein>
    <submittedName>
        <fullName evidence="3">Amidohydrolase family protein</fullName>
    </submittedName>
</protein>
<dbReference type="Proteomes" id="UP000812270">
    <property type="component" value="Unassembled WGS sequence"/>
</dbReference>
<keyword evidence="1" id="KW-0378">Hydrolase</keyword>
<gene>
    <name evidence="3" type="ORF">KTO63_23540</name>
</gene>
<evidence type="ECO:0000313" key="4">
    <source>
        <dbReference type="Proteomes" id="UP000812270"/>
    </source>
</evidence>
<dbReference type="Pfam" id="PF01979">
    <property type="entry name" value="Amidohydro_1"/>
    <property type="match status" value="1"/>
</dbReference>
<dbReference type="InterPro" id="IPR050287">
    <property type="entry name" value="MTA/SAH_deaminase"/>
</dbReference>
<keyword evidence="4" id="KW-1185">Reference proteome</keyword>
<dbReference type="AlphaFoldDB" id="A0A9E2SBS4"/>
<dbReference type="RefSeq" id="WP_217794425.1">
    <property type="nucleotide sequence ID" value="NZ_JAHSPG010000017.1"/>
</dbReference>
<organism evidence="3 4">
    <name type="scientific">Pinibacter aurantiacus</name>
    <dbReference type="NCBI Taxonomy" id="2851599"/>
    <lineage>
        <taxon>Bacteria</taxon>
        <taxon>Pseudomonadati</taxon>
        <taxon>Bacteroidota</taxon>
        <taxon>Chitinophagia</taxon>
        <taxon>Chitinophagales</taxon>
        <taxon>Chitinophagaceae</taxon>
        <taxon>Pinibacter</taxon>
    </lineage>
</organism>
<feature type="domain" description="Amidohydrolase-related" evidence="2">
    <location>
        <begin position="156"/>
        <end position="325"/>
    </location>
</feature>
<proteinExistence type="predicted"/>